<dbReference type="Gene3D" id="1.10.1220.10">
    <property type="entry name" value="Met repressor-like"/>
    <property type="match status" value="1"/>
</dbReference>
<name>A0A495XRS3_9MICO</name>
<comment type="caution">
    <text evidence="2">The sequence shown here is derived from an EMBL/GenBank/DDBJ whole genome shotgun (WGS) entry which is preliminary data.</text>
</comment>
<dbReference type="CDD" id="cd22231">
    <property type="entry name" value="RHH_NikR_HicB-like"/>
    <property type="match status" value="1"/>
</dbReference>
<dbReference type="EMBL" id="RBXT01000001">
    <property type="protein sequence ID" value="RKT76807.1"/>
    <property type="molecule type" value="Genomic_DNA"/>
</dbReference>
<evidence type="ECO:0000313" key="2">
    <source>
        <dbReference type="EMBL" id="RKT76807.1"/>
    </source>
</evidence>
<gene>
    <name evidence="2" type="ORF">DFJ68_0207</name>
</gene>
<organism evidence="2 3">
    <name type="scientific">Terracoccus luteus</name>
    <dbReference type="NCBI Taxonomy" id="53356"/>
    <lineage>
        <taxon>Bacteria</taxon>
        <taxon>Bacillati</taxon>
        <taxon>Actinomycetota</taxon>
        <taxon>Actinomycetes</taxon>
        <taxon>Micrococcales</taxon>
        <taxon>Intrasporangiaceae</taxon>
        <taxon>Terracoccus</taxon>
    </lineage>
</organism>
<evidence type="ECO:0000313" key="3">
    <source>
        <dbReference type="Proteomes" id="UP000278440"/>
    </source>
</evidence>
<evidence type="ECO:0000259" key="1">
    <source>
        <dbReference type="Pfam" id="PF01402"/>
    </source>
</evidence>
<sequence>MGDMKLSISLSDDDVAALDRYAQAAGVPSRSAAIQRAIRLLHDPQIEDAYAAAWDEWQESGDAASWEVTTADGLADAAR</sequence>
<dbReference type="InterPro" id="IPR010985">
    <property type="entry name" value="Ribbon_hlx_hlx"/>
</dbReference>
<dbReference type="Pfam" id="PF01402">
    <property type="entry name" value="RHH_1"/>
    <property type="match status" value="1"/>
</dbReference>
<dbReference type="AlphaFoldDB" id="A0A495XRS3"/>
<dbReference type="GO" id="GO:0006355">
    <property type="term" value="P:regulation of DNA-templated transcription"/>
    <property type="evidence" value="ECO:0007669"/>
    <property type="project" value="InterPro"/>
</dbReference>
<reference evidence="2 3" key="1">
    <citation type="submission" date="2018-10" db="EMBL/GenBank/DDBJ databases">
        <title>Sequencing the genomes of 1000 actinobacteria strains.</title>
        <authorList>
            <person name="Klenk H.-P."/>
        </authorList>
    </citation>
    <scope>NUCLEOTIDE SEQUENCE [LARGE SCALE GENOMIC DNA]</scope>
    <source>
        <strain evidence="2 3">DSM 44267</strain>
    </source>
</reference>
<dbReference type="InterPro" id="IPR002145">
    <property type="entry name" value="CopG"/>
</dbReference>
<dbReference type="SUPFAM" id="SSF47598">
    <property type="entry name" value="Ribbon-helix-helix"/>
    <property type="match status" value="1"/>
</dbReference>
<proteinExistence type="predicted"/>
<dbReference type="Proteomes" id="UP000278440">
    <property type="component" value="Unassembled WGS sequence"/>
</dbReference>
<protein>
    <submittedName>
        <fullName evidence="2">Ribbon-helix-helix CopG family protein</fullName>
    </submittedName>
</protein>
<feature type="domain" description="Ribbon-helix-helix protein CopG" evidence="1">
    <location>
        <begin position="5"/>
        <end position="42"/>
    </location>
</feature>
<dbReference type="InterPro" id="IPR013321">
    <property type="entry name" value="Arc_rbn_hlx_hlx"/>
</dbReference>
<keyword evidence="3" id="KW-1185">Reference proteome</keyword>
<accession>A0A495XRS3</accession>